<evidence type="ECO:0000313" key="3">
    <source>
        <dbReference type="Proteomes" id="UP000824469"/>
    </source>
</evidence>
<dbReference type="PANTHER" id="PTHR36492:SF2">
    <property type="entry name" value="[ACYL-CARRIER-PROTEIN] PHOSPHODIESTERASE PPTH"/>
    <property type="match status" value="1"/>
</dbReference>
<reference evidence="2 3" key="1">
    <citation type="journal article" date="2021" name="Nat. Plants">
        <title>The Taxus genome provides insights into paclitaxel biosynthesis.</title>
        <authorList>
            <person name="Xiong X."/>
            <person name="Gou J."/>
            <person name="Liao Q."/>
            <person name="Li Y."/>
            <person name="Zhou Q."/>
            <person name="Bi G."/>
            <person name="Li C."/>
            <person name="Du R."/>
            <person name="Wang X."/>
            <person name="Sun T."/>
            <person name="Guo L."/>
            <person name="Liang H."/>
            <person name="Lu P."/>
            <person name="Wu Y."/>
            <person name="Zhang Z."/>
            <person name="Ro D.K."/>
            <person name="Shang Y."/>
            <person name="Huang S."/>
            <person name="Yan J."/>
        </authorList>
    </citation>
    <scope>NUCLEOTIDE SEQUENCE [LARGE SCALE GENOMIC DNA]</scope>
    <source>
        <strain evidence="2">Ta-2019</strain>
    </source>
</reference>
<dbReference type="InterPro" id="IPR004843">
    <property type="entry name" value="Calcineurin-like_PHP"/>
</dbReference>
<feature type="non-terminal residue" evidence="2">
    <location>
        <position position="1"/>
    </location>
</feature>
<dbReference type="SUPFAM" id="SSF56300">
    <property type="entry name" value="Metallo-dependent phosphatases"/>
    <property type="match status" value="1"/>
</dbReference>
<sequence>SISIYQLSDAVNMLNSPHTDYFLRPYFKVRRTPRCFENIGNRIVSARSLRGINVSSLVRQRQILPTADHLSPVQSNVLRVRVFVISDLHTDYPENMAWVERLSTTVYKRDVLIVAGDVAEKFGNFVLTMTVLKERFMHVFFVPGNHDIWCRRKQEPYDDSVEKLSALMEVCNALGVDTEPKMINGVGFIPLFSWYHESFDKESDITGFKIPSLKMARTLSREKNVILPKSSKGHWLGFSI</sequence>
<protein>
    <recommendedName>
        <fullName evidence="1">Calcineurin-like phosphoesterase domain-containing protein</fullName>
    </recommendedName>
</protein>
<dbReference type="InterPro" id="IPR029052">
    <property type="entry name" value="Metallo-depent_PP-like"/>
</dbReference>
<evidence type="ECO:0000259" key="1">
    <source>
        <dbReference type="Pfam" id="PF00149"/>
    </source>
</evidence>
<dbReference type="InterPro" id="IPR052963">
    <property type="entry name" value="Pantetheine_PDE"/>
</dbReference>
<dbReference type="EMBL" id="JAHRHJ020000002">
    <property type="protein sequence ID" value="KAH9325456.1"/>
    <property type="molecule type" value="Genomic_DNA"/>
</dbReference>
<accession>A0AA38GM56</accession>
<feature type="domain" description="Calcineurin-like phosphoesterase" evidence="1">
    <location>
        <begin position="81"/>
        <end position="178"/>
    </location>
</feature>
<dbReference type="AlphaFoldDB" id="A0AA38GM56"/>
<dbReference type="Pfam" id="PF00149">
    <property type="entry name" value="Metallophos"/>
    <property type="match status" value="1"/>
</dbReference>
<feature type="non-terminal residue" evidence="2">
    <location>
        <position position="240"/>
    </location>
</feature>
<dbReference type="PANTHER" id="PTHR36492">
    <property type="match status" value="1"/>
</dbReference>
<keyword evidence="3" id="KW-1185">Reference proteome</keyword>
<evidence type="ECO:0000313" key="2">
    <source>
        <dbReference type="EMBL" id="KAH9325456.1"/>
    </source>
</evidence>
<dbReference type="CDD" id="cd00838">
    <property type="entry name" value="MPP_superfamily"/>
    <property type="match status" value="1"/>
</dbReference>
<gene>
    <name evidence="2" type="ORF">KI387_005634</name>
</gene>
<dbReference type="Proteomes" id="UP000824469">
    <property type="component" value="Unassembled WGS sequence"/>
</dbReference>
<comment type="caution">
    <text evidence="2">The sequence shown here is derived from an EMBL/GenBank/DDBJ whole genome shotgun (WGS) entry which is preliminary data.</text>
</comment>
<dbReference type="Gene3D" id="3.60.21.10">
    <property type="match status" value="1"/>
</dbReference>
<name>A0AA38GM56_TAXCH</name>
<proteinExistence type="predicted"/>
<organism evidence="2 3">
    <name type="scientific">Taxus chinensis</name>
    <name type="common">Chinese yew</name>
    <name type="synonym">Taxus wallichiana var. chinensis</name>
    <dbReference type="NCBI Taxonomy" id="29808"/>
    <lineage>
        <taxon>Eukaryota</taxon>
        <taxon>Viridiplantae</taxon>
        <taxon>Streptophyta</taxon>
        <taxon>Embryophyta</taxon>
        <taxon>Tracheophyta</taxon>
        <taxon>Spermatophyta</taxon>
        <taxon>Pinopsida</taxon>
        <taxon>Pinidae</taxon>
        <taxon>Conifers II</taxon>
        <taxon>Cupressales</taxon>
        <taxon>Taxaceae</taxon>
        <taxon>Taxus</taxon>
    </lineage>
</organism>
<dbReference type="GO" id="GO:0016787">
    <property type="term" value="F:hydrolase activity"/>
    <property type="evidence" value="ECO:0007669"/>
    <property type="project" value="InterPro"/>
</dbReference>